<evidence type="ECO:0000313" key="3">
    <source>
        <dbReference type="Proteomes" id="UP000254720"/>
    </source>
</evidence>
<dbReference type="GO" id="GO:0062122">
    <property type="term" value="F:histone H3K37 methyltransferase activity"/>
    <property type="evidence" value="ECO:0007669"/>
    <property type="project" value="InterPro"/>
</dbReference>
<reference evidence="2 3" key="1">
    <citation type="submission" date="2018-07" db="EMBL/GenBank/DDBJ databases">
        <title>Genomic Encyclopedia of Type Strains, Phase IV (KMG-IV): sequencing the most valuable type-strain genomes for metagenomic binning, comparative biology and taxonomic classification.</title>
        <authorList>
            <person name="Goeker M."/>
        </authorList>
    </citation>
    <scope>NUCLEOTIDE SEQUENCE [LARGE SCALE GENOMIC DNA]</scope>
    <source>
        <strain evidence="2 3">DSM 16500</strain>
    </source>
</reference>
<dbReference type="InterPro" id="IPR046341">
    <property type="entry name" value="SET_dom_sf"/>
</dbReference>
<dbReference type="SMART" id="SM00317">
    <property type="entry name" value="SET"/>
    <property type="match status" value="1"/>
</dbReference>
<name>A0A370GJH3_9COXI</name>
<evidence type="ECO:0000313" key="2">
    <source>
        <dbReference type="EMBL" id="RDI42083.1"/>
    </source>
</evidence>
<organism evidence="2 3">
    <name type="scientific">Aquicella lusitana</name>
    <dbReference type="NCBI Taxonomy" id="254246"/>
    <lineage>
        <taxon>Bacteria</taxon>
        <taxon>Pseudomonadati</taxon>
        <taxon>Pseudomonadota</taxon>
        <taxon>Gammaproteobacteria</taxon>
        <taxon>Legionellales</taxon>
        <taxon>Coxiellaceae</taxon>
        <taxon>Aquicella</taxon>
    </lineage>
</organism>
<dbReference type="OrthoDB" id="9790349at2"/>
<dbReference type="PROSITE" id="PS50280">
    <property type="entry name" value="SET"/>
    <property type="match status" value="1"/>
</dbReference>
<dbReference type="PIRSF" id="PIRSF022536">
    <property type="entry name" value="A612L_SET"/>
    <property type="match status" value="1"/>
</dbReference>
<dbReference type="AlphaFoldDB" id="A0A370GJH3"/>
<dbReference type="InterPro" id="IPR009207">
    <property type="entry name" value="SET7_MeTrfase"/>
</dbReference>
<keyword evidence="3" id="KW-1185">Reference proteome</keyword>
<dbReference type="Proteomes" id="UP000254720">
    <property type="component" value="Unassembled WGS sequence"/>
</dbReference>
<comment type="caution">
    <text evidence="2">The sequence shown here is derived from an EMBL/GenBank/DDBJ whole genome shotgun (WGS) entry which is preliminary data.</text>
</comment>
<evidence type="ECO:0000259" key="1">
    <source>
        <dbReference type="PROSITE" id="PS50280"/>
    </source>
</evidence>
<protein>
    <recommendedName>
        <fullName evidence="1">SET domain-containing protein</fullName>
    </recommendedName>
</protein>
<proteinExistence type="predicted"/>
<dbReference type="RefSeq" id="WP_114834761.1">
    <property type="nucleotide sequence ID" value="NZ_LR699115.1"/>
</dbReference>
<dbReference type="SUPFAM" id="SSF82199">
    <property type="entry name" value="SET domain"/>
    <property type="match status" value="1"/>
</dbReference>
<gene>
    <name evidence="2" type="ORF">C8D86_11637</name>
</gene>
<dbReference type="Pfam" id="PF00856">
    <property type="entry name" value="SET"/>
    <property type="match status" value="1"/>
</dbReference>
<accession>A0A370GJH3</accession>
<sequence length="128" mass="14554">MKKKLIQNKSLIVKKSPTHGYGVFAGKKIKKNEIIEECYTIISKGGDKVLEDYYFDARGKSAIPTGFGIIYNHADEPNTGWSINVKTRIMTIKAIRTIQPGEEIFVSYGDEWFSSRGIKAKTHKKKRK</sequence>
<feature type="domain" description="SET" evidence="1">
    <location>
        <begin position="9"/>
        <end position="109"/>
    </location>
</feature>
<dbReference type="EMBL" id="QQAX01000016">
    <property type="protein sequence ID" value="RDI42083.1"/>
    <property type="molecule type" value="Genomic_DNA"/>
</dbReference>
<dbReference type="InterPro" id="IPR001214">
    <property type="entry name" value="SET_dom"/>
</dbReference>
<dbReference type="Gene3D" id="2.170.270.10">
    <property type="entry name" value="SET domain"/>
    <property type="match status" value="1"/>
</dbReference>